<reference evidence="4 5" key="1">
    <citation type="journal article" date="2016" name="Nat. Commun.">
        <title>Thousands of microbial genomes shed light on interconnected biogeochemical processes in an aquifer system.</title>
        <authorList>
            <person name="Anantharaman K."/>
            <person name="Brown C.T."/>
            <person name="Hug L.A."/>
            <person name="Sharon I."/>
            <person name="Castelle C.J."/>
            <person name="Probst A.J."/>
            <person name="Thomas B.C."/>
            <person name="Singh A."/>
            <person name="Wilkins M.J."/>
            <person name="Karaoz U."/>
            <person name="Brodie E.L."/>
            <person name="Williams K.H."/>
            <person name="Hubbard S.S."/>
            <person name="Banfield J.F."/>
        </authorList>
    </citation>
    <scope>NUCLEOTIDE SEQUENCE [LARGE SCALE GENOMIC DNA]</scope>
</reference>
<organism evidence="4 5">
    <name type="scientific">Candidatus Doudnabacteria bacterium RIFCSPHIGHO2_01_FULL_46_24</name>
    <dbReference type="NCBI Taxonomy" id="1817825"/>
    <lineage>
        <taxon>Bacteria</taxon>
        <taxon>Candidatus Doudnaibacteriota</taxon>
    </lineage>
</organism>
<evidence type="ECO:0000256" key="2">
    <source>
        <dbReference type="ARBA" id="ARBA00023163"/>
    </source>
</evidence>
<dbReference type="SUPFAM" id="SSF46785">
    <property type="entry name" value="Winged helix' DNA-binding domain"/>
    <property type="match status" value="1"/>
</dbReference>
<evidence type="ECO:0000256" key="1">
    <source>
        <dbReference type="ARBA" id="ARBA00023015"/>
    </source>
</evidence>
<keyword evidence="1" id="KW-0805">Transcription regulation</keyword>
<dbReference type="InterPro" id="IPR036388">
    <property type="entry name" value="WH-like_DNA-bd_sf"/>
</dbReference>
<dbReference type="Gene3D" id="1.10.10.10">
    <property type="entry name" value="Winged helix-like DNA-binding domain superfamily/Winged helix DNA-binding domain"/>
    <property type="match status" value="1"/>
</dbReference>
<proteinExistence type="predicted"/>
<dbReference type="Pfam" id="PF08220">
    <property type="entry name" value="HTH_DeoR"/>
    <property type="match status" value="1"/>
</dbReference>
<keyword evidence="2" id="KW-0804">Transcription</keyword>
<dbReference type="STRING" id="1817825.A2720_02630"/>
<evidence type="ECO:0000313" key="5">
    <source>
        <dbReference type="Proteomes" id="UP000178892"/>
    </source>
</evidence>
<dbReference type="Proteomes" id="UP000178892">
    <property type="component" value="Unassembled WGS sequence"/>
</dbReference>
<dbReference type="EMBL" id="MFEL01000008">
    <property type="protein sequence ID" value="OGE81411.1"/>
    <property type="molecule type" value="Genomic_DNA"/>
</dbReference>
<dbReference type="AlphaFoldDB" id="A0A1F5NUR7"/>
<dbReference type="InterPro" id="IPR036390">
    <property type="entry name" value="WH_DNA-bd_sf"/>
</dbReference>
<evidence type="ECO:0000313" key="4">
    <source>
        <dbReference type="EMBL" id="OGE81411.1"/>
    </source>
</evidence>
<sequence length="99" mass="11380">MWIATIIALAVIASYFIGRKLGKRAAFKYLNPEQMRERQENLDKILHHLSYHDDITNDEAADLLGVSHATAERYLDDLEHQGRLVQIGRTGRSVKYTLK</sequence>
<accession>A0A1F5NUR7</accession>
<evidence type="ECO:0000259" key="3">
    <source>
        <dbReference type="Pfam" id="PF08220"/>
    </source>
</evidence>
<dbReference type="InterPro" id="IPR001034">
    <property type="entry name" value="DeoR_HTH"/>
</dbReference>
<gene>
    <name evidence="4" type="ORF">A2720_02630</name>
</gene>
<dbReference type="GO" id="GO:0003700">
    <property type="term" value="F:DNA-binding transcription factor activity"/>
    <property type="evidence" value="ECO:0007669"/>
    <property type="project" value="InterPro"/>
</dbReference>
<name>A0A1F5NUR7_9BACT</name>
<feature type="domain" description="HTH deoR-type" evidence="3">
    <location>
        <begin position="43"/>
        <end position="85"/>
    </location>
</feature>
<comment type="caution">
    <text evidence="4">The sequence shown here is derived from an EMBL/GenBank/DDBJ whole genome shotgun (WGS) entry which is preliminary data.</text>
</comment>
<protein>
    <recommendedName>
        <fullName evidence="3">HTH deoR-type domain-containing protein</fullName>
    </recommendedName>
</protein>